<proteinExistence type="predicted"/>
<gene>
    <name evidence="2" type="ORF">PF007_g7033</name>
</gene>
<evidence type="ECO:0008006" key="4">
    <source>
        <dbReference type="Google" id="ProtNLM"/>
    </source>
</evidence>
<evidence type="ECO:0000313" key="2">
    <source>
        <dbReference type="EMBL" id="KAE9123486.1"/>
    </source>
</evidence>
<reference evidence="2 3" key="1">
    <citation type="submission" date="2018-08" db="EMBL/GenBank/DDBJ databases">
        <title>Genomic investigation of the strawberry pathogen Phytophthora fragariae indicates pathogenicity is determined by transcriptional variation in three key races.</title>
        <authorList>
            <person name="Adams T.M."/>
            <person name="Armitage A.D."/>
            <person name="Sobczyk M.K."/>
            <person name="Bates H.J."/>
            <person name="Dunwell J.M."/>
            <person name="Nellist C.F."/>
            <person name="Harrison R.J."/>
        </authorList>
    </citation>
    <scope>NUCLEOTIDE SEQUENCE [LARGE SCALE GENOMIC DNA]</scope>
    <source>
        <strain evidence="2 3">NOV-71</strain>
    </source>
</reference>
<name>A0A6A3SUC3_9STRA</name>
<organism evidence="2 3">
    <name type="scientific">Phytophthora fragariae</name>
    <dbReference type="NCBI Taxonomy" id="53985"/>
    <lineage>
        <taxon>Eukaryota</taxon>
        <taxon>Sar</taxon>
        <taxon>Stramenopiles</taxon>
        <taxon>Oomycota</taxon>
        <taxon>Peronosporomycetes</taxon>
        <taxon>Peronosporales</taxon>
        <taxon>Peronosporaceae</taxon>
        <taxon>Phytophthora</taxon>
    </lineage>
</organism>
<protein>
    <recommendedName>
        <fullName evidence="4">FAR1 domain-containing protein</fullName>
    </recommendedName>
</protein>
<feature type="compositionally biased region" description="Basic and acidic residues" evidence="1">
    <location>
        <begin position="1"/>
        <end position="26"/>
    </location>
</feature>
<sequence length="387" mass="44368">MARTHKTADIKAQMAERARQEEEARRKVVCARTRSQRSQALQDASDSRASQFGPHATTEDAASTGDDADEEEDEKEVEEEEEVVEEEDADEEEDEQDDEDAEEEEEDEDDEGAEEDDEGDEDAEEEEDDGDEEDAEDEEDDGDEEDADVEEDEEEGAQKKKKKKGTTKDRQHQGNKRTVSDVEDEDVVHVPAFKAQHDSWSLLDVSLQEYMEATRQKIVIAEVIHVGRRNADLRKHVRFQGLQDSEIPLVPDKRESYQRKYICTHGWKERERSTGKRTSHKLRRTECPFQMLAQVVMRRCGTWGIVMKREGYSHNHPISDGIYRSYPDIRQVPVGSALMPGIELLVDADAGTSSIYNYIRENSNHRVTMDDVRNLVARMHKKAKLSL</sequence>
<dbReference type="EMBL" id="QXFZ01000275">
    <property type="protein sequence ID" value="KAE9123486.1"/>
    <property type="molecule type" value="Genomic_DNA"/>
</dbReference>
<evidence type="ECO:0000256" key="1">
    <source>
        <dbReference type="SAM" id="MobiDB-lite"/>
    </source>
</evidence>
<feature type="compositionally biased region" description="Acidic residues" evidence="1">
    <location>
        <begin position="66"/>
        <end position="155"/>
    </location>
</feature>
<comment type="caution">
    <text evidence="2">The sequence shown here is derived from an EMBL/GenBank/DDBJ whole genome shotgun (WGS) entry which is preliminary data.</text>
</comment>
<dbReference type="PANTHER" id="PTHR31569:SF4">
    <property type="entry name" value="SWIM-TYPE DOMAIN-CONTAINING PROTEIN"/>
    <property type="match status" value="1"/>
</dbReference>
<feature type="compositionally biased region" description="Polar residues" evidence="1">
    <location>
        <begin position="36"/>
        <end position="50"/>
    </location>
</feature>
<dbReference type="InterPro" id="IPR052579">
    <property type="entry name" value="Zinc_finger_SWIM"/>
</dbReference>
<dbReference type="Proteomes" id="UP000441208">
    <property type="component" value="Unassembled WGS sequence"/>
</dbReference>
<dbReference type="PANTHER" id="PTHR31569">
    <property type="entry name" value="SWIM-TYPE DOMAIN-CONTAINING PROTEIN"/>
    <property type="match status" value="1"/>
</dbReference>
<feature type="region of interest" description="Disordered" evidence="1">
    <location>
        <begin position="1"/>
        <end position="182"/>
    </location>
</feature>
<evidence type="ECO:0000313" key="3">
    <source>
        <dbReference type="Proteomes" id="UP000441208"/>
    </source>
</evidence>
<accession>A0A6A3SUC3</accession>
<dbReference type="AlphaFoldDB" id="A0A6A3SUC3"/>